<sequence length="220" mass="25128">MDAIKNILIDIFNWIHTIVPDYGLDIILFTLLLKVVLLPFNILQTNSTVKTQMIQPKIKELQVKYKNDPQKLQQAQMDLYKSEGVNPFAGCLPLLIQMPVLFAVFYVFREFNFGDATFLGVALQKPLKEAGNIVLVLFYTLLSGASTFLSTWLLTPKNQEPNAMTNNRTNVIMSVFFAYISYTMTTGLVVYWVINNLLQMGIQYSLNKFIRKRAEVAAQK</sequence>
<evidence type="ECO:0000256" key="6">
    <source>
        <dbReference type="ARBA" id="ARBA00022989"/>
    </source>
</evidence>
<comment type="subcellular location">
    <subcellularLocation>
        <location evidence="1">Cell membrane</location>
        <topology evidence="1">Multi-pass membrane protein</topology>
    </subcellularLocation>
    <subcellularLocation>
        <location evidence="9">Membrane</location>
        <topology evidence="9">Multi-pass membrane protein</topology>
    </subcellularLocation>
</comment>
<evidence type="ECO:0000256" key="7">
    <source>
        <dbReference type="ARBA" id="ARBA00023136"/>
    </source>
</evidence>
<evidence type="ECO:0000256" key="4">
    <source>
        <dbReference type="ARBA" id="ARBA00022692"/>
    </source>
</evidence>
<dbReference type="STRING" id="36849.OXPF_37220"/>
<dbReference type="OrthoDB" id="9780552at2"/>
<dbReference type="EMBL" id="LKET01000051">
    <property type="protein sequence ID" value="KPU42953.1"/>
    <property type="molecule type" value="Genomic_DNA"/>
</dbReference>
<feature type="transmembrane region" description="Helical" evidence="10">
    <location>
        <begin position="133"/>
        <end position="154"/>
    </location>
</feature>
<evidence type="ECO:0000256" key="5">
    <source>
        <dbReference type="ARBA" id="ARBA00022927"/>
    </source>
</evidence>
<dbReference type="AlphaFoldDB" id="A0A0P8W5L9"/>
<evidence type="ECO:0000256" key="9">
    <source>
        <dbReference type="RuleBase" id="RU003945"/>
    </source>
</evidence>
<evidence type="ECO:0000256" key="1">
    <source>
        <dbReference type="ARBA" id="ARBA00004651"/>
    </source>
</evidence>
<accession>A0A0P8W5L9</accession>
<keyword evidence="4 9" id="KW-0812">Transmembrane</keyword>
<dbReference type="CDD" id="cd20070">
    <property type="entry name" value="5TM_YidC_Alb3"/>
    <property type="match status" value="1"/>
</dbReference>
<dbReference type="Proteomes" id="UP000050326">
    <property type="component" value="Unassembled WGS sequence"/>
</dbReference>
<keyword evidence="8" id="KW-0143">Chaperone</keyword>
<feature type="transmembrane region" description="Helical" evidence="10">
    <location>
        <begin position="87"/>
        <end position="108"/>
    </location>
</feature>
<evidence type="ECO:0000256" key="3">
    <source>
        <dbReference type="ARBA" id="ARBA00022475"/>
    </source>
</evidence>
<keyword evidence="6 10" id="KW-1133">Transmembrane helix</keyword>
<dbReference type="GO" id="GO:0005886">
    <property type="term" value="C:plasma membrane"/>
    <property type="evidence" value="ECO:0007669"/>
    <property type="project" value="UniProtKB-SubCell"/>
</dbReference>
<comment type="caution">
    <text evidence="12">The sequence shown here is derived from an EMBL/GenBank/DDBJ whole genome shotgun (WGS) entry which is preliminary data.</text>
</comment>
<dbReference type="GO" id="GO:0051205">
    <property type="term" value="P:protein insertion into membrane"/>
    <property type="evidence" value="ECO:0007669"/>
    <property type="project" value="TreeGrafter"/>
</dbReference>
<keyword evidence="7 10" id="KW-0472">Membrane</keyword>
<dbReference type="InterPro" id="IPR047196">
    <property type="entry name" value="YidC_ALB_C"/>
</dbReference>
<comment type="similarity">
    <text evidence="9">Belongs to the OXA1/ALB3/YidC family.</text>
</comment>
<keyword evidence="13" id="KW-1185">Reference proteome</keyword>
<organism evidence="12 13">
    <name type="scientific">Oxobacter pfennigii</name>
    <dbReference type="NCBI Taxonomy" id="36849"/>
    <lineage>
        <taxon>Bacteria</taxon>
        <taxon>Bacillati</taxon>
        <taxon>Bacillota</taxon>
        <taxon>Clostridia</taxon>
        <taxon>Eubacteriales</taxon>
        <taxon>Clostridiaceae</taxon>
        <taxon>Oxobacter</taxon>
    </lineage>
</organism>
<keyword evidence="2" id="KW-0813">Transport</keyword>
<evidence type="ECO:0000259" key="11">
    <source>
        <dbReference type="Pfam" id="PF02096"/>
    </source>
</evidence>
<dbReference type="InterPro" id="IPR028055">
    <property type="entry name" value="YidC/Oxa/ALB_C"/>
</dbReference>
<dbReference type="GO" id="GO:0032977">
    <property type="term" value="F:membrane insertase activity"/>
    <property type="evidence" value="ECO:0007669"/>
    <property type="project" value="InterPro"/>
</dbReference>
<feature type="transmembrane region" description="Helical" evidence="10">
    <location>
        <begin position="175"/>
        <end position="194"/>
    </location>
</feature>
<feature type="domain" description="Membrane insertase YidC/Oxa/ALB C-terminal" evidence="11">
    <location>
        <begin position="22"/>
        <end position="208"/>
    </location>
</feature>
<protein>
    <submittedName>
        <fullName evidence="12">Membrane protein insertase YidC</fullName>
    </submittedName>
</protein>
<evidence type="ECO:0000256" key="10">
    <source>
        <dbReference type="SAM" id="Phobius"/>
    </source>
</evidence>
<evidence type="ECO:0000256" key="8">
    <source>
        <dbReference type="ARBA" id="ARBA00023186"/>
    </source>
</evidence>
<gene>
    <name evidence="12" type="primary">yidC</name>
    <name evidence="12" type="ORF">OXPF_37220</name>
</gene>
<dbReference type="GO" id="GO:0015031">
    <property type="term" value="P:protein transport"/>
    <property type="evidence" value="ECO:0007669"/>
    <property type="project" value="UniProtKB-KW"/>
</dbReference>
<dbReference type="NCBIfam" id="TIGR03592">
    <property type="entry name" value="yidC_oxa1_cterm"/>
    <property type="match status" value="1"/>
</dbReference>
<dbReference type="Pfam" id="PF02096">
    <property type="entry name" value="60KD_IMP"/>
    <property type="match status" value="1"/>
</dbReference>
<proteinExistence type="inferred from homology"/>
<dbReference type="PANTHER" id="PTHR12428">
    <property type="entry name" value="OXA1"/>
    <property type="match status" value="1"/>
</dbReference>
<evidence type="ECO:0000256" key="2">
    <source>
        <dbReference type="ARBA" id="ARBA00022448"/>
    </source>
</evidence>
<dbReference type="InterPro" id="IPR001708">
    <property type="entry name" value="YidC/ALB3/OXA1/COX18"/>
</dbReference>
<evidence type="ECO:0000313" key="12">
    <source>
        <dbReference type="EMBL" id="KPU42953.1"/>
    </source>
</evidence>
<reference evidence="12 13" key="1">
    <citation type="submission" date="2015-09" db="EMBL/GenBank/DDBJ databases">
        <title>Genome sequence of Oxobacter pfennigii DSM 3222.</title>
        <authorList>
            <person name="Poehlein A."/>
            <person name="Bengelsdorf F.R."/>
            <person name="Schiel-Bengelsdorf B."/>
            <person name="Duerre P."/>
            <person name="Daniel R."/>
        </authorList>
    </citation>
    <scope>NUCLEOTIDE SEQUENCE [LARGE SCALE GENOMIC DNA]</scope>
    <source>
        <strain evidence="12 13">DSM 3222</strain>
    </source>
</reference>
<evidence type="ECO:0000313" key="13">
    <source>
        <dbReference type="Proteomes" id="UP000050326"/>
    </source>
</evidence>
<keyword evidence="5" id="KW-0653">Protein transport</keyword>
<dbReference type="RefSeq" id="WP_054876683.1">
    <property type="nucleotide sequence ID" value="NZ_LKET01000051.1"/>
</dbReference>
<feature type="transmembrane region" description="Helical" evidence="10">
    <location>
        <begin position="22"/>
        <end position="43"/>
    </location>
</feature>
<keyword evidence="3" id="KW-1003">Cell membrane</keyword>
<dbReference type="PANTHER" id="PTHR12428:SF65">
    <property type="entry name" value="CYTOCHROME C OXIDASE ASSEMBLY PROTEIN COX18, MITOCHONDRIAL"/>
    <property type="match status" value="1"/>
</dbReference>
<name>A0A0P8W5L9_9CLOT</name>